<organism evidence="2 3">
    <name type="scientific">Penicillium hetheringtonii</name>
    <dbReference type="NCBI Taxonomy" id="911720"/>
    <lineage>
        <taxon>Eukaryota</taxon>
        <taxon>Fungi</taxon>
        <taxon>Dikarya</taxon>
        <taxon>Ascomycota</taxon>
        <taxon>Pezizomycotina</taxon>
        <taxon>Eurotiomycetes</taxon>
        <taxon>Eurotiomycetidae</taxon>
        <taxon>Eurotiales</taxon>
        <taxon>Aspergillaceae</taxon>
        <taxon>Penicillium</taxon>
    </lineage>
</organism>
<keyword evidence="3" id="KW-1185">Reference proteome</keyword>
<sequence length="86" mass="9355">MRLISLCLSLIIPAATAAECAGLGSWATVYTYKQYGSIKDAYITKVCDCPAGTKEVDIYPNHTNEREQSQKVQERLLQLGAACLAS</sequence>
<accession>A0AAD6E356</accession>
<dbReference type="AlphaFoldDB" id="A0AAD6E356"/>
<keyword evidence="1" id="KW-0732">Signal</keyword>
<reference evidence="2 3" key="1">
    <citation type="journal article" date="2023" name="IMA Fungus">
        <title>Comparative genomic study of the Penicillium genus elucidates a diverse pangenome and 15 lateral gene transfer events.</title>
        <authorList>
            <person name="Petersen C."/>
            <person name="Sorensen T."/>
            <person name="Nielsen M.R."/>
            <person name="Sondergaard T.E."/>
            <person name="Sorensen J.L."/>
            <person name="Fitzpatrick D.A."/>
            <person name="Frisvad J.C."/>
            <person name="Nielsen K.L."/>
        </authorList>
    </citation>
    <scope>NUCLEOTIDE SEQUENCE [LARGE SCALE GENOMIC DNA]</scope>
    <source>
        <strain evidence="2 3">IBT 29057</strain>
    </source>
</reference>
<feature type="chain" id="PRO_5042269583" evidence="1">
    <location>
        <begin position="18"/>
        <end position="86"/>
    </location>
</feature>
<proteinExistence type="predicted"/>
<comment type="caution">
    <text evidence="2">The sequence shown here is derived from an EMBL/GenBank/DDBJ whole genome shotgun (WGS) entry which is preliminary data.</text>
</comment>
<evidence type="ECO:0000256" key="1">
    <source>
        <dbReference type="SAM" id="SignalP"/>
    </source>
</evidence>
<dbReference type="EMBL" id="JAQJAC010000001">
    <property type="protein sequence ID" value="KAJ5599188.1"/>
    <property type="molecule type" value="Genomic_DNA"/>
</dbReference>
<feature type="signal peptide" evidence="1">
    <location>
        <begin position="1"/>
        <end position="17"/>
    </location>
</feature>
<name>A0AAD6E356_9EURO</name>
<protein>
    <submittedName>
        <fullName evidence="2">Uncharacterized protein</fullName>
    </submittedName>
</protein>
<evidence type="ECO:0000313" key="2">
    <source>
        <dbReference type="EMBL" id="KAJ5599188.1"/>
    </source>
</evidence>
<evidence type="ECO:0000313" key="3">
    <source>
        <dbReference type="Proteomes" id="UP001216150"/>
    </source>
</evidence>
<dbReference type="Proteomes" id="UP001216150">
    <property type="component" value="Unassembled WGS sequence"/>
</dbReference>
<gene>
    <name evidence="2" type="ORF">N7450_000255</name>
</gene>